<dbReference type="EMBL" id="JAVRRG010000167">
    <property type="protein sequence ID" value="KAK5079873.1"/>
    <property type="molecule type" value="Genomic_DNA"/>
</dbReference>
<keyword evidence="1" id="KW-0732">Signal</keyword>
<name>A0ABR0KIA3_9EURO</name>
<comment type="caution">
    <text evidence="3">The sequence shown here is derived from an EMBL/GenBank/DDBJ whole genome shotgun (WGS) entry which is preliminary data.</text>
</comment>
<feature type="signal peptide" evidence="1">
    <location>
        <begin position="1"/>
        <end position="16"/>
    </location>
</feature>
<organism evidence="3 4">
    <name type="scientific">Lithohypha guttulata</name>
    <dbReference type="NCBI Taxonomy" id="1690604"/>
    <lineage>
        <taxon>Eukaryota</taxon>
        <taxon>Fungi</taxon>
        <taxon>Dikarya</taxon>
        <taxon>Ascomycota</taxon>
        <taxon>Pezizomycotina</taxon>
        <taxon>Eurotiomycetes</taxon>
        <taxon>Chaetothyriomycetidae</taxon>
        <taxon>Chaetothyriales</taxon>
        <taxon>Trichomeriaceae</taxon>
        <taxon>Lithohypha</taxon>
    </lineage>
</organism>
<evidence type="ECO:0000313" key="4">
    <source>
        <dbReference type="Proteomes" id="UP001345013"/>
    </source>
</evidence>
<keyword evidence="4" id="KW-1185">Reference proteome</keyword>
<evidence type="ECO:0000313" key="3">
    <source>
        <dbReference type="EMBL" id="KAK5096980.1"/>
    </source>
</evidence>
<dbReference type="Proteomes" id="UP001345013">
    <property type="component" value="Unassembled WGS sequence"/>
</dbReference>
<sequence>MKTVASGLMLATLVMADLPAVTITAAPESVQSALVSYISDYNHHTLGVNMTVGAAISSVYMASAAYPTAADAILGVRSLINYEKGPTPLFKALENPSSVISSIAAQLPTVAPFPGALAVVSDLYAYLGSIASSELNHETTLAPPPPGWTPNMEEPEAVAAVTSTSAAVVASECPAHTFSSAVKQTSAAAASATPQQQVENGAESYTLPGSFTSVALAVLFCAGVMVL</sequence>
<feature type="chain" id="PRO_5045031340" evidence="1">
    <location>
        <begin position="17"/>
        <end position="227"/>
    </location>
</feature>
<gene>
    <name evidence="3" type="ORF">LTR24_002421</name>
    <name evidence="2" type="ORF">LTR24_008871</name>
</gene>
<evidence type="ECO:0000256" key="1">
    <source>
        <dbReference type="SAM" id="SignalP"/>
    </source>
</evidence>
<evidence type="ECO:0000313" key="2">
    <source>
        <dbReference type="EMBL" id="KAK5079873.1"/>
    </source>
</evidence>
<dbReference type="EMBL" id="JAVRRG010000020">
    <property type="protein sequence ID" value="KAK5096980.1"/>
    <property type="molecule type" value="Genomic_DNA"/>
</dbReference>
<accession>A0ABR0KIA3</accession>
<proteinExistence type="predicted"/>
<reference evidence="3 4" key="1">
    <citation type="submission" date="2023-08" db="EMBL/GenBank/DDBJ databases">
        <title>Black Yeasts Isolated from many extreme environments.</title>
        <authorList>
            <person name="Coleine C."/>
            <person name="Stajich J.E."/>
            <person name="Selbmann L."/>
        </authorList>
    </citation>
    <scope>NUCLEOTIDE SEQUENCE [LARGE SCALE GENOMIC DNA]</scope>
    <source>
        <strain evidence="3 4">CCFEE 5885</strain>
    </source>
</reference>
<protein>
    <submittedName>
        <fullName evidence="3">Uncharacterized protein</fullName>
    </submittedName>
</protein>